<keyword evidence="5 7" id="KW-0687">Ribonucleoprotein</keyword>
<dbReference type="InterPro" id="IPR014722">
    <property type="entry name" value="Rib_uL2_dom2"/>
</dbReference>
<evidence type="ECO:0000256" key="4">
    <source>
        <dbReference type="ARBA" id="ARBA00022980"/>
    </source>
</evidence>
<dbReference type="Gene3D" id="4.10.950.10">
    <property type="entry name" value="Ribosomal protein L2, domain 3"/>
    <property type="match status" value="1"/>
</dbReference>
<dbReference type="Pfam" id="PF03947">
    <property type="entry name" value="Ribosomal_L2_C"/>
    <property type="match status" value="1"/>
</dbReference>
<dbReference type="InterPro" id="IPR008991">
    <property type="entry name" value="Translation_prot_SH3-like_sf"/>
</dbReference>
<dbReference type="Proteomes" id="UP000215027">
    <property type="component" value="Chromosome I"/>
</dbReference>
<keyword evidence="2 7" id="KW-0699">rRNA-binding</keyword>
<evidence type="ECO:0000313" key="12">
    <source>
        <dbReference type="Proteomes" id="UP000215027"/>
    </source>
</evidence>
<dbReference type="HAMAP" id="MF_01320_B">
    <property type="entry name" value="Ribosomal_uL2_B"/>
    <property type="match status" value="1"/>
</dbReference>
<feature type="domain" description="Large ribosomal subunit protein uL2 RNA-binding" evidence="10">
    <location>
        <begin position="42"/>
        <end position="118"/>
    </location>
</feature>
<dbReference type="Gene3D" id="2.30.30.30">
    <property type="match status" value="1"/>
</dbReference>
<evidence type="ECO:0000256" key="7">
    <source>
        <dbReference type="HAMAP-Rule" id="MF_01320"/>
    </source>
</evidence>
<reference evidence="11" key="1">
    <citation type="submission" date="2016-01" db="EMBL/GenBank/DDBJ databases">
        <authorList>
            <person name="Mcilroy J.S."/>
            <person name="Karst M S."/>
            <person name="Albertsen M."/>
        </authorList>
    </citation>
    <scope>NUCLEOTIDE SEQUENCE</scope>
    <source>
        <strain evidence="11">Cfx-K</strain>
    </source>
</reference>
<dbReference type="SMART" id="SM01382">
    <property type="entry name" value="Ribosomal_L2_C"/>
    <property type="match status" value="1"/>
</dbReference>
<evidence type="ECO:0000313" key="11">
    <source>
        <dbReference type="EMBL" id="CUS05318.2"/>
    </source>
</evidence>
<dbReference type="GO" id="GO:0002181">
    <property type="term" value="P:cytoplasmic translation"/>
    <property type="evidence" value="ECO:0007669"/>
    <property type="project" value="TreeGrafter"/>
</dbReference>
<evidence type="ECO:0000256" key="5">
    <source>
        <dbReference type="ARBA" id="ARBA00023274"/>
    </source>
</evidence>
<dbReference type="InterPro" id="IPR005880">
    <property type="entry name" value="Ribosomal_uL2_bac/org-type"/>
</dbReference>
<dbReference type="FunFam" id="2.30.30.30:FF:000001">
    <property type="entry name" value="50S ribosomal protein L2"/>
    <property type="match status" value="1"/>
</dbReference>
<dbReference type="AlphaFoldDB" id="A0A160T7K4"/>
<dbReference type="FunFam" id="2.40.50.140:FF:000003">
    <property type="entry name" value="50S ribosomal protein L2"/>
    <property type="match status" value="1"/>
</dbReference>
<dbReference type="GO" id="GO:0015934">
    <property type="term" value="C:large ribosomal subunit"/>
    <property type="evidence" value="ECO:0007669"/>
    <property type="project" value="InterPro"/>
</dbReference>
<dbReference type="InterPro" id="IPR022666">
    <property type="entry name" value="Ribosomal_uL2_RNA-bd_dom"/>
</dbReference>
<evidence type="ECO:0000259" key="9">
    <source>
        <dbReference type="SMART" id="SM01382"/>
    </source>
</evidence>
<dbReference type="InterPro" id="IPR002171">
    <property type="entry name" value="Ribosomal_uL2"/>
</dbReference>
<proteinExistence type="inferred from homology"/>
<keyword evidence="3 7" id="KW-0694">RNA-binding</keyword>
<dbReference type="GO" id="GO:0003735">
    <property type="term" value="F:structural constituent of ribosome"/>
    <property type="evidence" value="ECO:0007669"/>
    <property type="project" value="InterPro"/>
</dbReference>
<dbReference type="Pfam" id="PF00181">
    <property type="entry name" value="Ribosomal_L2_N"/>
    <property type="match status" value="1"/>
</dbReference>
<organism evidence="11 12">
    <name type="scientific">Candidatus Promineifilum breve</name>
    <dbReference type="NCBI Taxonomy" id="1806508"/>
    <lineage>
        <taxon>Bacteria</taxon>
        <taxon>Bacillati</taxon>
        <taxon>Chloroflexota</taxon>
        <taxon>Ardenticatenia</taxon>
        <taxon>Candidatus Promineifilales</taxon>
        <taxon>Candidatus Promineifilaceae</taxon>
        <taxon>Candidatus Promineifilum</taxon>
    </lineage>
</organism>
<name>A0A160T7K4_9CHLR</name>
<protein>
    <recommendedName>
        <fullName evidence="6 7">Large ribosomal subunit protein uL2</fullName>
    </recommendedName>
</protein>
<evidence type="ECO:0000256" key="8">
    <source>
        <dbReference type="SAM" id="MobiDB-lite"/>
    </source>
</evidence>
<dbReference type="OrthoDB" id="9778722at2"/>
<accession>A0A160T7K4</accession>
<gene>
    <name evidence="7 11" type="primary">rplB</name>
    <name evidence="11" type="ORF">CFX0092_A3440</name>
</gene>
<dbReference type="FunFam" id="4.10.950.10:FF:000001">
    <property type="entry name" value="50S ribosomal protein L2"/>
    <property type="match status" value="1"/>
</dbReference>
<dbReference type="EMBL" id="LN890655">
    <property type="protein sequence ID" value="CUS05318.2"/>
    <property type="molecule type" value="Genomic_DNA"/>
</dbReference>
<feature type="region of interest" description="Disordered" evidence="8">
    <location>
        <begin position="209"/>
        <end position="279"/>
    </location>
</feature>
<comment type="similarity">
    <text evidence="1 7">Belongs to the universal ribosomal protein uL2 family.</text>
</comment>
<feature type="domain" description="Large ribosomal subunit protein uL2 C-terminal" evidence="9">
    <location>
        <begin position="124"/>
        <end position="254"/>
    </location>
</feature>
<dbReference type="PANTHER" id="PTHR13691:SF5">
    <property type="entry name" value="LARGE RIBOSOMAL SUBUNIT PROTEIN UL2M"/>
    <property type="match status" value="1"/>
</dbReference>
<evidence type="ECO:0000259" key="10">
    <source>
        <dbReference type="SMART" id="SM01383"/>
    </source>
</evidence>
<dbReference type="InterPro" id="IPR014726">
    <property type="entry name" value="Ribosomal_uL2_dom3"/>
</dbReference>
<dbReference type="PANTHER" id="PTHR13691">
    <property type="entry name" value="RIBOSOMAL PROTEIN L2"/>
    <property type="match status" value="1"/>
</dbReference>
<dbReference type="InterPro" id="IPR012340">
    <property type="entry name" value="NA-bd_OB-fold"/>
</dbReference>
<dbReference type="KEGG" id="pbf:CFX0092_A3440"/>
<dbReference type="SUPFAM" id="SSF50249">
    <property type="entry name" value="Nucleic acid-binding proteins"/>
    <property type="match status" value="1"/>
</dbReference>
<dbReference type="RefSeq" id="WP_095044546.1">
    <property type="nucleotide sequence ID" value="NZ_LN890655.1"/>
</dbReference>
<dbReference type="Gene3D" id="2.40.50.140">
    <property type="entry name" value="Nucleic acid-binding proteins"/>
    <property type="match status" value="1"/>
</dbReference>
<dbReference type="InterPro" id="IPR022669">
    <property type="entry name" value="Ribosomal_uL2_C"/>
</dbReference>
<evidence type="ECO:0000256" key="1">
    <source>
        <dbReference type="ARBA" id="ARBA00005636"/>
    </source>
</evidence>
<dbReference type="SMART" id="SM01383">
    <property type="entry name" value="Ribosomal_L2"/>
    <property type="match status" value="1"/>
</dbReference>
<evidence type="ECO:0000256" key="6">
    <source>
        <dbReference type="ARBA" id="ARBA00035242"/>
    </source>
</evidence>
<keyword evidence="4 7" id="KW-0689">Ribosomal protein</keyword>
<comment type="function">
    <text evidence="7">One of the primary rRNA binding proteins. Required for association of the 30S and 50S subunits to form the 70S ribosome, for tRNA binding and peptide bond formation. It has been suggested to have peptidyltransferase activity; this is somewhat controversial. Makes several contacts with the 16S rRNA in the 70S ribosome.</text>
</comment>
<evidence type="ECO:0000256" key="3">
    <source>
        <dbReference type="ARBA" id="ARBA00022884"/>
    </source>
</evidence>
<dbReference type="GO" id="GO:0019843">
    <property type="term" value="F:rRNA binding"/>
    <property type="evidence" value="ECO:0007669"/>
    <property type="project" value="UniProtKB-UniRule"/>
</dbReference>
<evidence type="ECO:0000256" key="2">
    <source>
        <dbReference type="ARBA" id="ARBA00022730"/>
    </source>
</evidence>
<sequence length="279" mass="30910">MPVKLFKPTSPGRRDMSGYTFEEITRSKPEKSLVYGLRKRGGRNVRGKITVRHQGGGHKRLYRDIDFKRDKANIPARVASIEYDPNRSARIALLAYADGEKRYILAPLGVKVGDQLISSAKAEIRPGNCMPLRNIPLGTTIHNIELYPGRGGQMVRSAGVSAQLMAKDHAQYATIRLPSGEERYVLQECMATIGQVGNVEHGNIKLGKAGRNRHKGIRPSVRGSVMSPRDHPHGGGEGTSPIGMAAPKTPWGKIALGKRTRNNKSTDKYIFRRRGKKRR</sequence>
<comment type="subunit">
    <text evidence="7">Part of the 50S ribosomal subunit. Forms a bridge to the 30S subunit in the 70S ribosome.</text>
</comment>
<keyword evidence="12" id="KW-1185">Reference proteome</keyword>
<dbReference type="SUPFAM" id="SSF50104">
    <property type="entry name" value="Translation proteins SH3-like domain"/>
    <property type="match status" value="1"/>
</dbReference>
<dbReference type="NCBIfam" id="TIGR01171">
    <property type="entry name" value="rplB_bact"/>
    <property type="match status" value="1"/>
</dbReference>
<dbReference type="GO" id="GO:0016740">
    <property type="term" value="F:transferase activity"/>
    <property type="evidence" value="ECO:0007669"/>
    <property type="project" value="InterPro"/>
</dbReference>
<dbReference type="PIRSF" id="PIRSF002158">
    <property type="entry name" value="Ribosomal_L2"/>
    <property type="match status" value="1"/>
</dbReference>